<evidence type="ECO:0000313" key="2">
    <source>
        <dbReference type="Proteomes" id="UP000014227"/>
    </source>
</evidence>
<organism evidence="1 2">
    <name type="scientific">Chthonomonas calidirosea (strain DSM 23976 / ICMP 18418 / T49)</name>
    <dbReference type="NCBI Taxonomy" id="1303518"/>
    <lineage>
        <taxon>Bacteria</taxon>
        <taxon>Bacillati</taxon>
        <taxon>Armatimonadota</taxon>
        <taxon>Chthonomonadia</taxon>
        <taxon>Chthonomonadales</taxon>
        <taxon>Chthonomonadaceae</taxon>
        <taxon>Chthonomonas</taxon>
    </lineage>
</organism>
<sequence length="431" mass="46156">MLPQWECGKGVLCLGHTAWSRLFSKPVITACLILWVISLGLTASCRGPVTPQTASASTTQPDVELFYFGEDLLNPSNSGDVVLMCVVCNRGDSPVPANSLQLRCLALSGLDYTSGDITPLLPALAPHQFVVYRWRLAPTGEGPMLAAAILQSAQTPAGCVPAVLQIASTAPPSLQAPPHFGAPLPTQKAPAAGVDQRGAWIGANRVGLRLVRTQDGRPLLLLTTRNGSVWQMAGIVWPLFRVCSAEDAIKPWWHAFYWEDTRVQSTKTSATLTLIGSVGRLWRAEMSFTVQPNTTAVACALRLVARANLRVHALQLPRLFIPNTFSPPPANGTPLVLTQDDPSPLGQTPLIAAYHYGFVTSGIVASVAPLANLQWECHQGSAADVSIIAPEWKANGDDPLVLAKASLVVNFRLFTLAPSLTISDALRFQTP</sequence>
<protein>
    <submittedName>
        <fullName evidence="1">Uncharacterized protein</fullName>
    </submittedName>
</protein>
<accession>S0EZ14</accession>
<dbReference type="KEGG" id="ccz:CCALI_02090"/>
<gene>
    <name evidence="1" type="ORF">CCALI_02090</name>
</gene>
<evidence type="ECO:0000313" key="1">
    <source>
        <dbReference type="EMBL" id="CCW35897.1"/>
    </source>
</evidence>
<keyword evidence="2" id="KW-1185">Reference proteome</keyword>
<dbReference type="Proteomes" id="UP000014227">
    <property type="component" value="Chromosome I"/>
</dbReference>
<dbReference type="EMBL" id="HF951689">
    <property type="protein sequence ID" value="CCW35897.1"/>
    <property type="molecule type" value="Genomic_DNA"/>
</dbReference>
<dbReference type="HOGENOM" id="CLU_635693_0_0_0"/>
<proteinExistence type="predicted"/>
<reference evidence="2" key="1">
    <citation type="submission" date="2013-03" db="EMBL/GenBank/DDBJ databases">
        <title>Genome sequence of Chthonomonas calidirosea, the first sequenced genome from the Armatimonadetes phylum (formally candidate division OP10).</title>
        <authorList>
            <person name="Lee K.C.Y."/>
            <person name="Morgan X.C."/>
            <person name="Dunfield P.F."/>
            <person name="Tamas I."/>
            <person name="Houghton K.M."/>
            <person name="Vyssotski M."/>
            <person name="Ryan J.L.J."/>
            <person name="Lagutin K."/>
            <person name="McDonald I.R."/>
            <person name="Stott M.B."/>
        </authorList>
    </citation>
    <scope>NUCLEOTIDE SEQUENCE [LARGE SCALE GENOMIC DNA]</scope>
    <source>
        <strain evidence="2">DSM 23976 / ICMP 18418 / T49</strain>
    </source>
</reference>
<dbReference type="PATRIC" id="fig|1303518.3.peg.2159"/>
<dbReference type="AlphaFoldDB" id="S0EZ14"/>
<name>S0EZ14_CHTCT</name>
<dbReference type="RefSeq" id="WP_016483421.1">
    <property type="nucleotide sequence ID" value="NC_021487.1"/>
</dbReference>
<dbReference type="STRING" id="454171.CP488_02000"/>
<dbReference type="InParanoid" id="S0EZ14"/>